<evidence type="ECO:0008006" key="5">
    <source>
        <dbReference type="Google" id="ProtNLM"/>
    </source>
</evidence>
<feature type="transmembrane region" description="Helical" evidence="2">
    <location>
        <begin position="21"/>
        <end position="39"/>
    </location>
</feature>
<protein>
    <recommendedName>
        <fullName evidence="5">Type II toxin-antitoxin system RelE/ParE family toxin</fullName>
    </recommendedName>
</protein>
<keyword evidence="2" id="KW-0812">Transmembrane</keyword>
<gene>
    <name evidence="3" type="ORF">GCM10011394_27300</name>
</gene>
<keyword evidence="2" id="KW-0472">Membrane</keyword>
<dbReference type="Proteomes" id="UP000599009">
    <property type="component" value="Unassembled WGS sequence"/>
</dbReference>
<proteinExistence type="predicted"/>
<sequence length="273" mass="30120">MVTPRRPATHRAPRFDRLHPWIAALSSALLHLLFVLLLLSSTPITMSNPDGAAGGSRMEVEFIDVTHAIPSPPEFPTPPRERVPPRPDADQPPSASRLQVVQVEQAEDPLPPDADDEPQDAATPPPASARPAPRRQQHAWGQPPGMLAEDHAPVNAGPAPSPAAYRGRRYNASAAEPNMEVGGFQVIYDLRSEERIRAWRDEGMTEIFLPLPGARQYMVCPLETALRRESGPCRLVEPDAPEMADIGDAREVINMERVYRRGDLVWKGPGPYR</sequence>
<accession>A0ABQ2EMT3</accession>
<dbReference type="EMBL" id="BMME01000002">
    <property type="protein sequence ID" value="GGK16612.1"/>
    <property type="molecule type" value="Genomic_DNA"/>
</dbReference>
<name>A0ABQ2EMT3_9GAMM</name>
<feature type="compositionally biased region" description="Basic and acidic residues" evidence="1">
    <location>
        <begin position="79"/>
        <end position="89"/>
    </location>
</feature>
<keyword evidence="2" id="KW-1133">Transmembrane helix</keyword>
<evidence type="ECO:0000313" key="4">
    <source>
        <dbReference type="Proteomes" id="UP000599009"/>
    </source>
</evidence>
<keyword evidence="4" id="KW-1185">Reference proteome</keyword>
<evidence type="ECO:0000256" key="1">
    <source>
        <dbReference type="SAM" id="MobiDB-lite"/>
    </source>
</evidence>
<reference evidence="4" key="1">
    <citation type="journal article" date="2019" name="Int. J. Syst. Evol. Microbiol.">
        <title>The Global Catalogue of Microorganisms (GCM) 10K type strain sequencing project: providing services to taxonomists for standard genome sequencing and annotation.</title>
        <authorList>
            <consortium name="The Broad Institute Genomics Platform"/>
            <consortium name="The Broad Institute Genome Sequencing Center for Infectious Disease"/>
            <person name="Wu L."/>
            <person name="Ma J."/>
        </authorList>
    </citation>
    <scope>NUCLEOTIDE SEQUENCE [LARGE SCALE GENOMIC DNA]</scope>
    <source>
        <strain evidence="4">CGMCC 1.8985</strain>
    </source>
</reference>
<organism evidence="3 4">
    <name type="scientific">Luteimonas terricola</name>
    <dbReference type="NCBI Taxonomy" id="645597"/>
    <lineage>
        <taxon>Bacteria</taxon>
        <taxon>Pseudomonadati</taxon>
        <taxon>Pseudomonadota</taxon>
        <taxon>Gammaproteobacteria</taxon>
        <taxon>Lysobacterales</taxon>
        <taxon>Lysobacteraceae</taxon>
        <taxon>Luteimonas</taxon>
    </lineage>
</organism>
<feature type="region of interest" description="Disordered" evidence="1">
    <location>
        <begin position="68"/>
        <end position="165"/>
    </location>
</feature>
<evidence type="ECO:0000313" key="3">
    <source>
        <dbReference type="EMBL" id="GGK16612.1"/>
    </source>
</evidence>
<comment type="caution">
    <text evidence="3">The sequence shown here is derived from an EMBL/GenBank/DDBJ whole genome shotgun (WGS) entry which is preliminary data.</text>
</comment>
<evidence type="ECO:0000256" key="2">
    <source>
        <dbReference type="SAM" id="Phobius"/>
    </source>
</evidence>